<feature type="domain" description="EF-hand" evidence="4">
    <location>
        <begin position="268"/>
        <end position="303"/>
    </location>
</feature>
<organism evidence="5 6">
    <name type="scientific">Aphanomyces invadans</name>
    <dbReference type="NCBI Taxonomy" id="157072"/>
    <lineage>
        <taxon>Eukaryota</taxon>
        <taxon>Sar</taxon>
        <taxon>Stramenopiles</taxon>
        <taxon>Oomycota</taxon>
        <taxon>Saprolegniomycetes</taxon>
        <taxon>Saprolegniales</taxon>
        <taxon>Verrucalvaceae</taxon>
        <taxon>Aphanomyces</taxon>
    </lineage>
</organism>
<dbReference type="SUPFAM" id="SSF47473">
    <property type="entry name" value="EF-hand"/>
    <property type="match status" value="1"/>
</dbReference>
<dbReference type="GO" id="GO:0005524">
    <property type="term" value="F:ATP binding"/>
    <property type="evidence" value="ECO:0007669"/>
    <property type="project" value="InterPro"/>
</dbReference>
<dbReference type="InterPro" id="IPR002048">
    <property type="entry name" value="EF_hand_dom"/>
</dbReference>
<evidence type="ECO:0000256" key="1">
    <source>
        <dbReference type="ARBA" id="ARBA00022837"/>
    </source>
</evidence>
<evidence type="ECO:0000256" key="2">
    <source>
        <dbReference type="ARBA" id="ARBA00024334"/>
    </source>
</evidence>
<dbReference type="Pfam" id="PF00069">
    <property type="entry name" value="Pkinase"/>
    <property type="match status" value="1"/>
</dbReference>
<dbReference type="Gene3D" id="1.25.40.20">
    <property type="entry name" value="Ankyrin repeat-containing domain"/>
    <property type="match status" value="1"/>
</dbReference>
<dbReference type="Proteomes" id="UP000285060">
    <property type="component" value="Unassembled WGS sequence"/>
</dbReference>
<dbReference type="Gene3D" id="1.10.238.10">
    <property type="entry name" value="EF-hand"/>
    <property type="match status" value="1"/>
</dbReference>
<name>A0A3R6Z4Q5_9STRA</name>
<proteinExistence type="inferred from homology"/>
<accession>A0A3R6Z4Q5</accession>
<dbReference type="SMART" id="SM00220">
    <property type="entry name" value="S_TKc"/>
    <property type="match status" value="1"/>
</dbReference>
<keyword evidence="1" id="KW-0106">Calcium</keyword>
<feature type="domain" description="Protein kinase" evidence="3">
    <location>
        <begin position="277"/>
        <end position="588"/>
    </location>
</feature>
<dbReference type="InterPro" id="IPR011992">
    <property type="entry name" value="EF-hand-dom_pair"/>
</dbReference>
<evidence type="ECO:0000259" key="3">
    <source>
        <dbReference type="PROSITE" id="PS50011"/>
    </source>
</evidence>
<comment type="caution">
    <text evidence="5">The sequence shown here is derived from an EMBL/GenBank/DDBJ whole genome shotgun (WGS) entry which is preliminary data.</text>
</comment>
<dbReference type="GO" id="GO:0005509">
    <property type="term" value="F:calcium ion binding"/>
    <property type="evidence" value="ECO:0007669"/>
    <property type="project" value="InterPro"/>
</dbReference>
<evidence type="ECO:0000313" key="6">
    <source>
        <dbReference type="Proteomes" id="UP000285060"/>
    </source>
</evidence>
<sequence length="876" mass="96608">MPFYRGYPRQRGNAADHPTVYNKDDSLVDAVRSGDVQHVAAMLRDPTCDVNAVEFDPDDCSETTALLLVARLGRADMAKLLLAHRNVLLSVVNEYLAPWLSVVSARALLLRDLPVHVANGVLRSNESHSYSWSKFLDSSVAVPPSVRIDTIRSLHTFASVVDKAELIKELAYAKDEHGRDALHTTDATTREFLKGVIHFCGRYDIFDGPPIHVSATAVVVHAYDHGICMQVFDEFAEDNGQLTEDGFVACSQTLGRLSTDRNATHMKREADSWKKEFELWDKDGNREMSAEEFLRYCGQYFGGKLKVAMKFMRHKDEYDREVRARRGLDPTCVLALLPSLDATTFATHVGRLKLHDDALDMAVYPHVVVMPAADRSLEDIFQKERPSDKLVRSMLFDVTTALRHLHDHGLVHGDVKKLNVLRVHNQLKLIDLDAAVRIGHPVGTKFSSGNLPPADQVAQYWRGVDADEWRKVKPRENVVVKSFRPEFEGQDGALPYDLVDAAEALDVWALGCMMYQMWSGVELNPTDVNQDVVSDRMLAAASWTDELLSQRLRANIADPIALDLVSRLLIVDPNARWNLDRVLSHAYFSGEVPTSVLVNQIVLLEQSQHDLNQTFVELTATLQETTIAANVRDRVREAQESIVRAVFDVSGVSVPTSFVLLPPVGSDASTKSPADVNSTIAFLGHLFQFGAAIADTSSSSDESARAVLANAFAADGLDLYLVDEMTGDVVRDDSNGVYPIHVPINSMFIAAALPCVQGALALLQKCHGVSFVLSLVDSSLGVAVDKSVPRELESTLQSILPLLTTPLGPFEVATASSDGTVNNANKLDVRAHELEQFFAQHDVDRTFAGLSRKLLADGRVVWTKEPSTTPTCVDSV</sequence>
<dbReference type="SUPFAM" id="SSF56112">
    <property type="entry name" value="Protein kinase-like (PK-like)"/>
    <property type="match status" value="1"/>
</dbReference>
<dbReference type="PANTHER" id="PTHR44167:SF18">
    <property type="entry name" value="PROTEIN KINASE DOMAIN-CONTAINING PROTEIN"/>
    <property type="match status" value="1"/>
</dbReference>
<evidence type="ECO:0000259" key="4">
    <source>
        <dbReference type="PROSITE" id="PS50222"/>
    </source>
</evidence>
<dbReference type="EMBL" id="QUSY01000349">
    <property type="protein sequence ID" value="RHY30168.1"/>
    <property type="molecule type" value="Genomic_DNA"/>
</dbReference>
<dbReference type="Gene3D" id="1.10.510.10">
    <property type="entry name" value="Transferase(Phosphotransferase) domain 1"/>
    <property type="match status" value="1"/>
</dbReference>
<dbReference type="GO" id="GO:0004674">
    <property type="term" value="F:protein serine/threonine kinase activity"/>
    <property type="evidence" value="ECO:0007669"/>
    <property type="project" value="TreeGrafter"/>
</dbReference>
<gene>
    <name evidence="5" type="ORF">DYB32_007384</name>
</gene>
<dbReference type="InterPro" id="IPR018247">
    <property type="entry name" value="EF_Hand_1_Ca_BS"/>
</dbReference>
<dbReference type="GO" id="GO:0005634">
    <property type="term" value="C:nucleus"/>
    <property type="evidence" value="ECO:0007669"/>
    <property type="project" value="TreeGrafter"/>
</dbReference>
<dbReference type="PROSITE" id="PS00018">
    <property type="entry name" value="EF_HAND_1"/>
    <property type="match status" value="1"/>
</dbReference>
<evidence type="ECO:0000313" key="5">
    <source>
        <dbReference type="EMBL" id="RHY30168.1"/>
    </source>
</evidence>
<dbReference type="PROSITE" id="PS50011">
    <property type="entry name" value="PROTEIN_KINASE_DOM"/>
    <property type="match status" value="1"/>
</dbReference>
<dbReference type="PROSITE" id="PS50222">
    <property type="entry name" value="EF_HAND_2"/>
    <property type="match status" value="1"/>
</dbReference>
<reference evidence="5 6" key="1">
    <citation type="submission" date="2018-08" db="EMBL/GenBank/DDBJ databases">
        <title>Aphanomyces genome sequencing and annotation.</title>
        <authorList>
            <person name="Minardi D."/>
            <person name="Oidtmann B."/>
            <person name="Van Der Giezen M."/>
            <person name="Studholme D.J."/>
        </authorList>
    </citation>
    <scope>NUCLEOTIDE SEQUENCE [LARGE SCALE GENOMIC DNA]</scope>
    <source>
        <strain evidence="5 6">NJM0002</strain>
    </source>
</reference>
<comment type="similarity">
    <text evidence="2">Belongs to the protein kinase superfamily. Ser/Thr protein kinase family. CDPK subfamily.</text>
</comment>
<dbReference type="GO" id="GO:0044773">
    <property type="term" value="P:mitotic DNA damage checkpoint signaling"/>
    <property type="evidence" value="ECO:0007669"/>
    <property type="project" value="TreeGrafter"/>
</dbReference>
<dbReference type="InterPro" id="IPR036770">
    <property type="entry name" value="Ankyrin_rpt-contain_sf"/>
</dbReference>
<dbReference type="VEuPathDB" id="FungiDB:H310_06504"/>
<dbReference type="AlphaFoldDB" id="A0A3R6Z4Q5"/>
<dbReference type="PANTHER" id="PTHR44167">
    <property type="entry name" value="OVARIAN-SPECIFIC SERINE/THREONINE-PROTEIN KINASE LOK-RELATED"/>
    <property type="match status" value="1"/>
</dbReference>
<protein>
    <submittedName>
        <fullName evidence="5">Uncharacterized protein</fullName>
    </submittedName>
</protein>
<dbReference type="InterPro" id="IPR011009">
    <property type="entry name" value="Kinase-like_dom_sf"/>
</dbReference>
<dbReference type="GO" id="GO:0005737">
    <property type="term" value="C:cytoplasm"/>
    <property type="evidence" value="ECO:0007669"/>
    <property type="project" value="TreeGrafter"/>
</dbReference>
<dbReference type="InterPro" id="IPR000719">
    <property type="entry name" value="Prot_kinase_dom"/>
</dbReference>
<keyword evidence="6" id="KW-1185">Reference proteome</keyword>